<keyword evidence="1" id="KW-0732">Signal</keyword>
<sequence>MKDFKILILMVMLLSSSLVAFSQEEEEEEEIEEVEEVIEETVAEGIEVIKGVFEGFEGDSFSFNYKNEDNEEDTLFFKDITPEVLKTYNLKDKKYIGKKFEVTFSFAYEDEVDEDGDKQQFIKRTVTGLKPLD</sequence>
<dbReference type="RefSeq" id="WP_378291778.1">
    <property type="nucleotide sequence ID" value="NZ_JBHULE010000019.1"/>
</dbReference>
<evidence type="ECO:0000256" key="1">
    <source>
        <dbReference type="SAM" id="SignalP"/>
    </source>
</evidence>
<name>A0ABW5LE61_9FLAO</name>
<dbReference type="EMBL" id="JBHULE010000019">
    <property type="protein sequence ID" value="MFD2562840.1"/>
    <property type="molecule type" value="Genomic_DNA"/>
</dbReference>
<accession>A0ABW5LE61</accession>
<organism evidence="2 3">
    <name type="scientific">Aquimarina rubra</name>
    <dbReference type="NCBI Taxonomy" id="1920033"/>
    <lineage>
        <taxon>Bacteria</taxon>
        <taxon>Pseudomonadati</taxon>
        <taxon>Bacteroidota</taxon>
        <taxon>Flavobacteriia</taxon>
        <taxon>Flavobacteriales</taxon>
        <taxon>Flavobacteriaceae</taxon>
        <taxon>Aquimarina</taxon>
    </lineage>
</organism>
<comment type="caution">
    <text evidence="2">The sequence shown here is derived from an EMBL/GenBank/DDBJ whole genome shotgun (WGS) entry which is preliminary data.</text>
</comment>
<feature type="signal peptide" evidence="1">
    <location>
        <begin position="1"/>
        <end position="22"/>
    </location>
</feature>
<reference evidence="3" key="1">
    <citation type="journal article" date="2019" name="Int. J. Syst. Evol. Microbiol.">
        <title>The Global Catalogue of Microorganisms (GCM) 10K type strain sequencing project: providing services to taxonomists for standard genome sequencing and annotation.</title>
        <authorList>
            <consortium name="The Broad Institute Genomics Platform"/>
            <consortium name="The Broad Institute Genome Sequencing Center for Infectious Disease"/>
            <person name="Wu L."/>
            <person name="Ma J."/>
        </authorList>
    </citation>
    <scope>NUCLEOTIDE SEQUENCE [LARGE SCALE GENOMIC DNA]</scope>
    <source>
        <strain evidence="3">KCTC 52274</strain>
    </source>
</reference>
<evidence type="ECO:0000313" key="2">
    <source>
        <dbReference type="EMBL" id="MFD2562840.1"/>
    </source>
</evidence>
<dbReference type="Proteomes" id="UP001597319">
    <property type="component" value="Unassembled WGS sequence"/>
</dbReference>
<gene>
    <name evidence="2" type="ORF">ACFSR1_09210</name>
</gene>
<evidence type="ECO:0000313" key="3">
    <source>
        <dbReference type="Proteomes" id="UP001597319"/>
    </source>
</evidence>
<feature type="chain" id="PRO_5045261885" evidence="1">
    <location>
        <begin position="23"/>
        <end position="133"/>
    </location>
</feature>
<keyword evidence="3" id="KW-1185">Reference proteome</keyword>
<protein>
    <submittedName>
        <fullName evidence="2">Uncharacterized protein</fullName>
    </submittedName>
</protein>
<proteinExistence type="predicted"/>